<dbReference type="InterPro" id="IPR050259">
    <property type="entry name" value="SDR"/>
</dbReference>
<dbReference type="eggNOG" id="arCOG01259">
    <property type="taxonomic scope" value="Archaea"/>
</dbReference>
<evidence type="ECO:0000256" key="1">
    <source>
        <dbReference type="ARBA" id="ARBA00006484"/>
    </source>
</evidence>
<protein>
    <submittedName>
        <fullName evidence="3">Short-chain alcohol dehydrogenase like protein</fullName>
    </submittedName>
</protein>
<dbReference type="PANTHER" id="PTHR42879">
    <property type="entry name" value="3-OXOACYL-(ACYL-CARRIER-PROTEIN) REDUCTASE"/>
    <property type="match status" value="1"/>
</dbReference>
<dbReference type="AlphaFoldDB" id="H2C4V0"/>
<dbReference type="InterPro" id="IPR057326">
    <property type="entry name" value="KR_dom"/>
</dbReference>
<dbReference type="InterPro" id="IPR036291">
    <property type="entry name" value="NAD(P)-bd_dom_sf"/>
</dbReference>
<dbReference type="SUPFAM" id="SSF51735">
    <property type="entry name" value="NAD(P)-binding Rossmann-fold domains"/>
    <property type="match status" value="1"/>
</dbReference>
<dbReference type="Proteomes" id="UP000003980">
    <property type="component" value="Unassembled WGS sequence"/>
</dbReference>
<dbReference type="OrthoDB" id="24596at2157"/>
<dbReference type="SMART" id="SM00822">
    <property type="entry name" value="PKS_KR"/>
    <property type="match status" value="1"/>
</dbReference>
<dbReference type="InterPro" id="IPR002347">
    <property type="entry name" value="SDR_fam"/>
</dbReference>
<reference evidence="3 4" key="1">
    <citation type="submission" date="2012-01" db="EMBL/GenBank/DDBJ databases">
        <title>Improved High-Quality Draft sequence of Metallosphaera yellowstonensis MK1.</title>
        <authorList>
            <consortium name="US DOE Joint Genome Institute"/>
            <person name="Lucas S."/>
            <person name="Han J."/>
            <person name="Cheng J.-F."/>
            <person name="Goodwin L."/>
            <person name="Pitluck S."/>
            <person name="Peters L."/>
            <person name="Teshima H."/>
            <person name="Detter J.C."/>
            <person name="Han C."/>
            <person name="Tapia R."/>
            <person name="Land M."/>
            <person name="Hauser L."/>
            <person name="Kyrpides N."/>
            <person name="Kozubal M."/>
            <person name="Macur R.E."/>
            <person name="Jay Z."/>
            <person name="Inskeep W."/>
            <person name="Woyke T."/>
        </authorList>
    </citation>
    <scope>NUCLEOTIDE SEQUENCE [LARGE SCALE GENOMIC DNA]</scope>
    <source>
        <strain evidence="3 4">MK1</strain>
    </source>
</reference>
<evidence type="ECO:0000259" key="2">
    <source>
        <dbReference type="SMART" id="SM00822"/>
    </source>
</evidence>
<proteinExistence type="inferred from homology"/>
<evidence type="ECO:0000313" key="4">
    <source>
        <dbReference type="Proteomes" id="UP000003980"/>
    </source>
</evidence>
<dbReference type="EMBL" id="JH597761">
    <property type="protein sequence ID" value="EHP69892.1"/>
    <property type="molecule type" value="Genomic_DNA"/>
</dbReference>
<dbReference type="HOGENOM" id="CLU_010194_1_2_2"/>
<dbReference type="Gene3D" id="3.40.50.720">
    <property type="entry name" value="NAD(P)-binding Rossmann-like Domain"/>
    <property type="match status" value="1"/>
</dbReference>
<organism evidence="3 4">
    <name type="scientific">Metallosphaera yellowstonensis MK1</name>
    <dbReference type="NCBI Taxonomy" id="671065"/>
    <lineage>
        <taxon>Archaea</taxon>
        <taxon>Thermoproteota</taxon>
        <taxon>Thermoprotei</taxon>
        <taxon>Sulfolobales</taxon>
        <taxon>Sulfolobaceae</taxon>
        <taxon>Metallosphaera</taxon>
    </lineage>
</organism>
<dbReference type="PRINTS" id="PR00081">
    <property type="entry name" value="GDHRDH"/>
</dbReference>
<comment type="similarity">
    <text evidence="1">Belongs to the short-chain dehydrogenases/reductases (SDR) family.</text>
</comment>
<feature type="domain" description="Ketoreductase" evidence="2">
    <location>
        <begin position="6"/>
        <end position="171"/>
    </location>
</feature>
<dbReference type="PRINTS" id="PR00080">
    <property type="entry name" value="SDRFAMILY"/>
</dbReference>
<dbReference type="CDD" id="cd05233">
    <property type="entry name" value="SDR_c"/>
    <property type="match status" value="1"/>
</dbReference>
<name>H2C4V0_9CREN</name>
<dbReference type="STRING" id="671065.MetMK1DRAFT_00003940"/>
<dbReference type="FunFam" id="3.40.50.720:FF:000084">
    <property type="entry name" value="Short-chain dehydrogenase reductase"/>
    <property type="match status" value="1"/>
</dbReference>
<keyword evidence="4" id="KW-1185">Reference proteome</keyword>
<dbReference type="PANTHER" id="PTHR42879:SF2">
    <property type="entry name" value="3-OXOACYL-[ACYL-CARRIER-PROTEIN] REDUCTASE FABG"/>
    <property type="match status" value="1"/>
</dbReference>
<gene>
    <name evidence="3" type="ORF">MetMK1DRAFT_00003940</name>
</gene>
<accession>H2C4V0</accession>
<evidence type="ECO:0000313" key="3">
    <source>
        <dbReference type="EMBL" id="EHP69892.1"/>
    </source>
</evidence>
<dbReference type="RefSeq" id="WP_009070116.1">
    <property type="nucleotide sequence ID" value="NZ_JH597761.1"/>
</dbReference>
<sequence length="248" mass="26324">MELRGKNCIVTGSGRGIGRAIALSLARDGAFVVVNGRKREDEAKETLRLVRDAGGDGTLVMADVSTRDGCRKVVDAVPGILHVLVNNAGLGLYSPFRDLKDEAIVRQVNVNFLSALYCTQEALAKMREGVVVNLSSITGLMPSPGLSVYGAMKAALISLTKTLAVELAPIRVNAVAPGVVSTKMGESLLDILGEGWERRNTLTGRVVDPEEVADAVKFLIRNDSITGEVLTLDGGTTLVGRLTRGERP</sequence>
<dbReference type="Pfam" id="PF13561">
    <property type="entry name" value="adh_short_C2"/>
    <property type="match status" value="1"/>
</dbReference>